<evidence type="ECO:0000313" key="1">
    <source>
        <dbReference type="Proteomes" id="UP000046392"/>
    </source>
</evidence>
<protein>
    <submittedName>
        <fullName evidence="2">Helitron_like_N domain-containing protein</fullName>
    </submittedName>
</protein>
<organism evidence="1 2">
    <name type="scientific">Strongyloides papillosus</name>
    <name type="common">Intestinal threadworm</name>
    <dbReference type="NCBI Taxonomy" id="174720"/>
    <lineage>
        <taxon>Eukaryota</taxon>
        <taxon>Metazoa</taxon>
        <taxon>Ecdysozoa</taxon>
        <taxon>Nematoda</taxon>
        <taxon>Chromadorea</taxon>
        <taxon>Rhabditida</taxon>
        <taxon>Tylenchina</taxon>
        <taxon>Panagrolaimomorpha</taxon>
        <taxon>Strongyloidoidea</taxon>
        <taxon>Strongyloididae</taxon>
        <taxon>Strongyloides</taxon>
    </lineage>
</organism>
<dbReference type="WBParaSite" id="SPAL_0000392900.1">
    <property type="protein sequence ID" value="SPAL_0000392900.1"/>
    <property type="gene ID" value="SPAL_0000392900"/>
</dbReference>
<sequence length="160" mass="18696">MKDSVVARDVLEKRSIHRDQRTVNRLIGYYPHESGFCGVNINITRIFTVDNALNRRNMRIYIPSDADAIKNQNVVNPSRYAHLVRPNLFWRWLNNNINKETSLQRYRDLYKQTKDGKSVDKNRLCPGDLYGETTVDDYKDNLPLIGDEIQVPRKNCNVIS</sequence>
<evidence type="ECO:0000313" key="2">
    <source>
        <dbReference type="WBParaSite" id="SPAL_0000392900.1"/>
    </source>
</evidence>
<dbReference type="AlphaFoldDB" id="A0A0N5BD38"/>
<dbReference type="Proteomes" id="UP000046392">
    <property type="component" value="Unplaced"/>
</dbReference>
<keyword evidence="1" id="KW-1185">Reference proteome</keyword>
<proteinExistence type="predicted"/>
<name>A0A0N5BD38_STREA</name>
<accession>A0A0N5BD38</accession>
<reference evidence="2" key="1">
    <citation type="submission" date="2017-02" db="UniProtKB">
        <authorList>
            <consortium name="WormBaseParasite"/>
        </authorList>
    </citation>
    <scope>IDENTIFICATION</scope>
</reference>